<name>A0AB40A7I9_DROSZ</name>
<evidence type="ECO:0000313" key="8">
    <source>
        <dbReference type="RefSeq" id="XP_036673011.3"/>
    </source>
</evidence>
<keyword evidence="3 4" id="KW-0072">Autophagy</keyword>
<dbReference type="GO" id="GO:1990316">
    <property type="term" value="C:Atg1/ULK1 kinase complex"/>
    <property type="evidence" value="ECO:0007669"/>
    <property type="project" value="InterPro"/>
</dbReference>
<dbReference type="Pfam" id="PF10033">
    <property type="entry name" value="ATG13"/>
    <property type="match status" value="1"/>
</dbReference>
<feature type="region of interest" description="Disordered" evidence="5">
    <location>
        <begin position="504"/>
        <end position="523"/>
    </location>
</feature>
<feature type="compositionally biased region" description="Low complexity" evidence="5">
    <location>
        <begin position="326"/>
        <end position="338"/>
    </location>
</feature>
<organism evidence="7 8">
    <name type="scientific">Drosophila suzukii</name>
    <name type="common">Spotted-wing drosophila fruit fly</name>
    <dbReference type="NCBI Taxonomy" id="28584"/>
    <lineage>
        <taxon>Eukaryota</taxon>
        <taxon>Metazoa</taxon>
        <taxon>Ecdysozoa</taxon>
        <taxon>Arthropoda</taxon>
        <taxon>Hexapoda</taxon>
        <taxon>Insecta</taxon>
        <taxon>Pterygota</taxon>
        <taxon>Neoptera</taxon>
        <taxon>Endopterygota</taxon>
        <taxon>Diptera</taxon>
        <taxon>Brachycera</taxon>
        <taxon>Muscomorpha</taxon>
        <taxon>Ephydroidea</taxon>
        <taxon>Drosophilidae</taxon>
        <taxon>Drosophila</taxon>
        <taxon>Sophophora</taxon>
    </lineage>
</organism>
<dbReference type="GO" id="GO:0000407">
    <property type="term" value="C:phagophore assembly site"/>
    <property type="evidence" value="ECO:0007669"/>
    <property type="project" value="UniProtKB-SubCell"/>
</dbReference>
<dbReference type="PANTHER" id="PTHR13430">
    <property type="match status" value="1"/>
</dbReference>
<dbReference type="RefSeq" id="XP_036673011.3">
    <property type="nucleotide sequence ID" value="XM_036817116.3"/>
</dbReference>
<evidence type="ECO:0000259" key="6">
    <source>
        <dbReference type="Pfam" id="PF10033"/>
    </source>
</evidence>
<accession>A0AB40A7I9</accession>
<dbReference type="GO" id="GO:0000423">
    <property type="term" value="P:mitophagy"/>
    <property type="evidence" value="ECO:0007669"/>
    <property type="project" value="TreeGrafter"/>
</dbReference>
<evidence type="ECO:0000313" key="7">
    <source>
        <dbReference type="Proteomes" id="UP001652628"/>
    </source>
</evidence>
<dbReference type="GO" id="GO:0034727">
    <property type="term" value="P:piecemeal microautophagy of the nucleus"/>
    <property type="evidence" value="ECO:0007669"/>
    <property type="project" value="TreeGrafter"/>
</dbReference>
<evidence type="ECO:0000256" key="2">
    <source>
        <dbReference type="ARBA" id="ARBA00007341"/>
    </source>
</evidence>
<dbReference type="InterPro" id="IPR018731">
    <property type="entry name" value="Atg13_N"/>
</dbReference>
<comment type="similarity">
    <text evidence="2 4">Belongs to the ATG13 family. Metazoan subfamily.</text>
</comment>
<dbReference type="GO" id="GO:0005829">
    <property type="term" value="C:cytosol"/>
    <property type="evidence" value="ECO:0007669"/>
    <property type="project" value="TreeGrafter"/>
</dbReference>
<keyword evidence="7" id="KW-1185">Reference proteome</keyword>
<dbReference type="GeneID" id="108006072"/>
<dbReference type="InterPro" id="IPR040182">
    <property type="entry name" value="ATG13"/>
</dbReference>
<evidence type="ECO:0000256" key="4">
    <source>
        <dbReference type="RuleBase" id="RU361214"/>
    </source>
</evidence>
<reference evidence="8" key="1">
    <citation type="submission" date="2025-08" db="UniProtKB">
        <authorList>
            <consortium name="RefSeq"/>
        </authorList>
    </citation>
    <scope>IDENTIFICATION</scope>
</reference>
<evidence type="ECO:0000256" key="5">
    <source>
        <dbReference type="SAM" id="MobiDB-lite"/>
    </source>
</evidence>
<proteinExistence type="inferred from homology"/>
<dbReference type="PANTHER" id="PTHR13430:SF4">
    <property type="entry name" value="AUTOPHAGY-RELATED PROTEIN 13"/>
    <property type="match status" value="1"/>
</dbReference>
<feature type="compositionally biased region" description="Polar residues" evidence="5">
    <location>
        <begin position="339"/>
        <end position="349"/>
    </location>
</feature>
<feature type="region of interest" description="Disordered" evidence="5">
    <location>
        <begin position="326"/>
        <end position="349"/>
    </location>
</feature>
<dbReference type="InterPro" id="IPR036570">
    <property type="entry name" value="HORMA_dom_sf"/>
</dbReference>
<gene>
    <name evidence="8" type="primary">Atg13</name>
</gene>
<dbReference type="Proteomes" id="UP001652628">
    <property type="component" value="Chromosome 3"/>
</dbReference>
<evidence type="ECO:0000256" key="3">
    <source>
        <dbReference type="ARBA" id="ARBA00023006"/>
    </source>
</evidence>
<evidence type="ECO:0000256" key="1">
    <source>
        <dbReference type="ARBA" id="ARBA00004329"/>
    </source>
</evidence>
<dbReference type="GO" id="GO:0034497">
    <property type="term" value="P:protein localization to phagophore assembly site"/>
    <property type="evidence" value="ECO:0007669"/>
    <property type="project" value="TreeGrafter"/>
</dbReference>
<dbReference type="Gene3D" id="3.30.900.10">
    <property type="entry name" value="HORMA domain"/>
    <property type="match status" value="1"/>
</dbReference>
<dbReference type="AlphaFoldDB" id="A0AB40A7I9"/>
<protein>
    <recommendedName>
        <fullName evidence="4">Autophagy-related protein 13</fullName>
    </recommendedName>
</protein>
<feature type="domain" description="Autophagy-related protein 13 N-terminal" evidence="6">
    <location>
        <begin position="93"/>
        <end position="208"/>
    </location>
</feature>
<comment type="subcellular location">
    <subcellularLocation>
        <location evidence="1">Preautophagosomal structure</location>
    </subcellularLocation>
</comment>
<sequence length="523" mass="56796">MSAQRLNAAERDLEKFIKFLVLKSTQVVVQSRLGEKMQTQCNPLAGSDWFNIAVQDHPEVLDETKRALNLKTGESILQRLPLCVEISLKTAEGDQMVLEVWSLDLIPPQNGSSPATNDLNPEGQTLKAAHAIYNRMGIMLKSLISLTRTTPAYKLSRRQCPDSYGIFYRIYVDRPQVHTLGEGHKHVKIGQLSTIVGSLVMSVAYRTKLTISPTAAQAESNTIMLKSDHFRPATDNGSPGNQQQLLNGTAVAKKLGLGGLNPNQGSGDRRYIDIEKPLRPGAFADMGKLKQYTEDDFVLPETPPFEWLLRGRGSVESLNRLDNNTVPSVLSSNNNNNPQDSKFNPISNLNNNSTGFKSFEKNSGNSVSPIKSLLIPASVTATYRHHSEPALQPPPDDDNLLKELHFPFASPTSHVNDLAKFYRECYHAPPLKGLNELQAEISSISSTPPASSGSSGGVACGPTAAATAIATSAADANAMDDLSRQLEQFETSLEDYDKLVSQFGLTGSSSTGSRSSGGLQMSN</sequence>